<accession>A0A098VV33</accession>
<dbReference type="GO" id="GO:0006508">
    <property type="term" value="P:proteolysis"/>
    <property type="evidence" value="ECO:0007669"/>
    <property type="project" value="UniProtKB-KW"/>
</dbReference>
<comment type="caution">
    <text evidence="6">The sequence shown here is derived from an EMBL/GenBank/DDBJ whole genome shotgun (WGS) entry which is preliminary data.</text>
</comment>
<dbReference type="HOGENOM" id="CLU_045003_1_1_1"/>
<dbReference type="RefSeq" id="XP_013239156.1">
    <property type="nucleotide sequence ID" value="XM_013383702.1"/>
</dbReference>
<sequence>MEPIKRQSIKLCVSISLLLAFLSVLTYYFYQVYTGKKLNASISIPSDVLLKEYSRTIIQDIGGILDLNVPYSLIHELALPRPVGSKQHRRVIEIISKKLKQFHMSVFHDKFQSDTVLGVKSFTNIIAIDNLKATSFIILAAHFDSKRTSKNVDREKFSGASDAAASCSILLALAQLLSSYRITTTQLGVMFIFFDGEEAFKSWTDKDSLYGSKHLAKVFSKRKDEVKLSDLHLIEYESSDSDQKTKAFNVDSISLFILLDLLGARDDVQVASFFKNTHKEFLELFKIAKQVEAYLPPLEQQYSQQQKRKPQLMSQRLVDTLVVEDDHLPFKKLGIPILLLVPAPFPKHWHTLEDSIDNLDGRALYHWTISLFLYFAAKNQVSDF</sequence>
<keyword evidence="4" id="KW-0472">Membrane</keyword>
<dbReference type="VEuPathDB" id="MicrosporidiaDB:DI09_13p180"/>
<keyword evidence="1" id="KW-0808">Transferase</keyword>
<dbReference type="Pfam" id="PF04389">
    <property type="entry name" value="Peptidase_M28"/>
    <property type="match status" value="1"/>
</dbReference>
<keyword evidence="3" id="KW-0862">Zinc</keyword>
<dbReference type="PANTHER" id="PTHR12283:SF6">
    <property type="entry name" value="GLUTAMINYL-PEPTIDE CYCLOTRANSFERASE-RELATED"/>
    <property type="match status" value="1"/>
</dbReference>
<evidence type="ECO:0000313" key="6">
    <source>
        <dbReference type="EMBL" id="KGG52729.1"/>
    </source>
</evidence>
<organism evidence="6 7">
    <name type="scientific">Mitosporidium daphniae</name>
    <dbReference type="NCBI Taxonomy" id="1485682"/>
    <lineage>
        <taxon>Eukaryota</taxon>
        <taxon>Fungi</taxon>
        <taxon>Fungi incertae sedis</taxon>
        <taxon>Microsporidia</taxon>
        <taxon>Mitosporidium</taxon>
    </lineage>
</organism>
<evidence type="ECO:0000313" key="7">
    <source>
        <dbReference type="Proteomes" id="UP000029725"/>
    </source>
</evidence>
<dbReference type="SUPFAM" id="SSF53187">
    <property type="entry name" value="Zn-dependent exopeptidases"/>
    <property type="match status" value="1"/>
</dbReference>
<proteinExistence type="inferred from homology"/>
<evidence type="ECO:0000256" key="4">
    <source>
        <dbReference type="SAM" id="Phobius"/>
    </source>
</evidence>
<feature type="transmembrane region" description="Helical" evidence="4">
    <location>
        <begin position="12"/>
        <end position="30"/>
    </location>
</feature>
<dbReference type="GO" id="GO:0008233">
    <property type="term" value="F:peptidase activity"/>
    <property type="evidence" value="ECO:0007669"/>
    <property type="project" value="UniProtKB-KW"/>
</dbReference>
<dbReference type="GeneID" id="25258374"/>
<comment type="similarity">
    <text evidence="3">Belongs to the peptidase M28 family.</text>
</comment>
<keyword evidence="3" id="KW-0645">Protease</keyword>
<keyword evidence="3" id="KW-0378">Hydrolase</keyword>
<dbReference type="Gene3D" id="3.40.630.10">
    <property type="entry name" value="Zn peptidases"/>
    <property type="match status" value="1"/>
</dbReference>
<dbReference type="PANTHER" id="PTHR12283">
    <property type="entry name" value="GLUTAMINYL-PEPTIDE CYCLOTRANSFERASE"/>
    <property type="match status" value="1"/>
</dbReference>
<keyword evidence="4" id="KW-0812">Transmembrane</keyword>
<protein>
    <recommendedName>
        <fullName evidence="3">Peptide hydrolase</fullName>
        <ecNumber evidence="3">3.4.-.-</ecNumber>
    </recommendedName>
</protein>
<dbReference type="EC" id="3.4.-.-" evidence="3"/>
<dbReference type="EMBL" id="JMKJ01000044">
    <property type="protein sequence ID" value="KGG52729.1"/>
    <property type="molecule type" value="Genomic_DNA"/>
</dbReference>
<keyword evidence="7" id="KW-1185">Reference proteome</keyword>
<keyword evidence="4" id="KW-1133">Transmembrane helix</keyword>
<evidence type="ECO:0000256" key="2">
    <source>
        <dbReference type="ARBA" id="ARBA00023315"/>
    </source>
</evidence>
<feature type="domain" description="Peptidase M28" evidence="5">
    <location>
        <begin position="124"/>
        <end position="368"/>
    </location>
</feature>
<dbReference type="InterPro" id="IPR007484">
    <property type="entry name" value="Peptidase_M28"/>
</dbReference>
<keyword evidence="3" id="KW-0479">Metal-binding</keyword>
<dbReference type="GO" id="GO:0008270">
    <property type="term" value="F:zinc ion binding"/>
    <property type="evidence" value="ECO:0007669"/>
    <property type="project" value="TreeGrafter"/>
</dbReference>
<dbReference type="AlphaFoldDB" id="A0A098VV33"/>
<evidence type="ECO:0000256" key="1">
    <source>
        <dbReference type="ARBA" id="ARBA00022679"/>
    </source>
</evidence>
<evidence type="ECO:0000256" key="3">
    <source>
        <dbReference type="RuleBase" id="RU361240"/>
    </source>
</evidence>
<keyword evidence="2" id="KW-0012">Acyltransferase</keyword>
<evidence type="ECO:0000259" key="5">
    <source>
        <dbReference type="Pfam" id="PF04389"/>
    </source>
</evidence>
<name>A0A098VV33_9MICR</name>
<reference evidence="6 7" key="1">
    <citation type="submission" date="2014-04" db="EMBL/GenBank/DDBJ databases">
        <title>A new species of microsporidia sheds light on the evolution of extreme parasitism.</title>
        <authorList>
            <person name="Haag K.L."/>
            <person name="James T.Y."/>
            <person name="Larsson R."/>
            <person name="Schaer T.M."/>
            <person name="Refardt D."/>
            <person name="Pombert J.-F."/>
            <person name="Ebert D."/>
        </authorList>
    </citation>
    <scope>NUCLEOTIDE SEQUENCE [LARGE SCALE GENOMIC DNA]</scope>
    <source>
        <strain evidence="6 7">UGP3</strain>
        <tissue evidence="6">Spores</tissue>
    </source>
</reference>
<dbReference type="GO" id="GO:0016603">
    <property type="term" value="F:glutaminyl-peptide cyclotransferase activity"/>
    <property type="evidence" value="ECO:0007669"/>
    <property type="project" value="TreeGrafter"/>
</dbReference>
<dbReference type="InterPro" id="IPR040234">
    <property type="entry name" value="QC/QCL"/>
</dbReference>
<dbReference type="Proteomes" id="UP000029725">
    <property type="component" value="Unassembled WGS sequence"/>
</dbReference>
<gene>
    <name evidence="6" type="ORF">DI09_13p180</name>
</gene>
<dbReference type="OrthoDB" id="3907302at2759"/>